<evidence type="ECO:0000256" key="1">
    <source>
        <dbReference type="SAM" id="SignalP"/>
    </source>
</evidence>
<evidence type="ECO:0000313" key="3">
    <source>
        <dbReference type="Proteomes" id="UP001220256"/>
    </source>
</evidence>
<gene>
    <name evidence="2" type="ORF">N7505_011850</name>
</gene>
<proteinExistence type="predicted"/>
<feature type="chain" id="PRO_5047009605" evidence="1">
    <location>
        <begin position="19"/>
        <end position="371"/>
    </location>
</feature>
<keyword evidence="1" id="KW-0732">Signal</keyword>
<reference evidence="2 3" key="1">
    <citation type="journal article" date="2023" name="IMA Fungus">
        <title>Comparative genomic study of the Penicillium genus elucidates a diverse pangenome and 15 lateral gene transfer events.</title>
        <authorList>
            <person name="Petersen C."/>
            <person name="Sorensen T."/>
            <person name="Nielsen M.R."/>
            <person name="Sondergaard T.E."/>
            <person name="Sorensen J.L."/>
            <person name="Fitzpatrick D.A."/>
            <person name="Frisvad J.C."/>
            <person name="Nielsen K.L."/>
        </authorList>
    </citation>
    <scope>NUCLEOTIDE SEQUENCE [LARGE SCALE GENOMIC DNA]</scope>
    <source>
        <strain evidence="2 3">IBT 3361</strain>
    </source>
</reference>
<dbReference type="Proteomes" id="UP001220256">
    <property type="component" value="Unassembled WGS sequence"/>
</dbReference>
<accession>A0ABQ8W1Q4</accession>
<comment type="caution">
    <text evidence="2">The sequence shown here is derived from an EMBL/GenBank/DDBJ whole genome shotgun (WGS) entry which is preliminary data.</text>
</comment>
<dbReference type="EMBL" id="JAPVEB010000011">
    <property type="protein sequence ID" value="KAJ5254641.1"/>
    <property type="molecule type" value="Genomic_DNA"/>
</dbReference>
<feature type="signal peptide" evidence="1">
    <location>
        <begin position="1"/>
        <end position="18"/>
    </location>
</feature>
<keyword evidence="3" id="KW-1185">Reference proteome</keyword>
<evidence type="ECO:0000313" key="2">
    <source>
        <dbReference type="EMBL" id="KAJ5254641.1"/>
    </source>
</evidence>
<name>A0ABQ8W1Q4_PENCH</name>
<protein>
    <submittedName>
        <fullName evidence="2">Uncharacterized protein</fullName>
    </submittedName>
</protein>
<sequence>MKASFIAAVAALAGSAFAAPTPATGVDSLLSGLKAGDITKDLNVGGLTKDLKIGDLTKELKLNELPVVSKLSDVTKVLNLPAPASPSASGTPLSRTVTSSPLRLPPSSPALVSLASAFPLGSIVASASGLGGLVTGLGPVVDGLVTVVGADVGALLISLSPEVTGLVSGLGLPNVGVPVGTVVATLGKNLKRGELVHDVAPKVGNTLEVTGVNTKNLLVELSPSVTSLVAGLGLTTIAGPVGSIVHEASSLGELVKHVSGPVEDLLHIVANDGKHLLIKLSPSVVGLVTGLGLPTVATPSRDVVTDIASDCTRRDVPVRRDRIVAETTLIILRLCNVLLLNLDERLQLTPSVIPLPALCNTAPERNAPLIH</sequence>
<organism evidence="2 3">
    <name type="scientific">Penicillium chrysogenum</name>
    <name type="common">Penicillium notatum</name>
    <dbReference type="NCBI Taxonomy" id="5076"/>
    <lineage>
        <taxon>Eukaryota</taxon>
        <taxon>Fungi</taxon>
        <taxon>Dikarya</taxon>
        <taxon>Ascomycota</taxon>
        <taxon>Pezizomycotina</taxon>
        <taxon>Eurotiomycetes</taxon>
        <taxon>Eurotiomycetidae</taxon>
        <taxon>Eurotiales</taxon>
        <taxon>Aspergillaceae</taxon>
        <taxon>Penicillium</taxon>
        <taxon>Penicillium chrysogenum species complex</taxon>
    </lineage>
</organism>